<dbReference type="Proteomes" id="UP001321473">
    <property type="component" value="Unassembled WGS sequence"/>
</dbReference>
<accession>A0AAQ4DJ81</accession>
<dbReference type="AlphaFoldDB" id="A0AAQ4DJ81"/>
<feature type="compositionally biased region" description="Basic residues" evidence="1">
    <location>
        <begin position="99"/>
        <end position="113"/>
    </location>
</feature>
<proteinExistence type="predicted"/>
<keyword evidence="2" id="KW-0732">Signal</keyword>
<dbReference type="EMBL" id="JARKHS020030019">
    <property type="protein sequence ID" value="KAK8762521.1"/>
    <property type="molecule type" value="Genomic_DNA"/>
</dbReference>
<feature type="chain" id="PRO_5042892741" description="Secreted protein" evidence="2">
    <location>
        <begin position="25"/>
        <end position="113"/>
    </location>
</feature>
<name>A0AAQ4DJ81_AMBAM</name>
<dbReference type="SUPFAM" id="SSF54403">
    <property type="entry name" value="Cystatin/monellin"/>
    <property type="match status" value="1"/>
</dbReference>
<dbReference type="InterPro" id="IPR046350">
    <property type="entry name" value="Cystatin_sf"/>
</dbReference>
<reference evidence="3 4" key="1">
    <citation type="journal article" date="2023" name="Arcadia Sci">
        <title>De novo assembly of a long-read Amblyomma americanum tick genome.</title>
        <authorList>
            <person name="Chou S."/>
            <person name="Poskanzer K.E."/>
            <person name="Rollins M."/>
            <person name="Thuy-Boun P.S."/>
        </authorList>
    </citation>
    <scope>NUCLEOTIDE SEQUENCE [LARGE SCALE GENOMIC DNA]</scope>
    <source>
        <strain evidence="3">F_SG_1</strain>
        <tissue evidence="3">Salivary glands</tissue>
    </source>
</reference>
<organism evidence="3 4">
    <name type="scientific">Amblyomma americanum</name>
    <name type="common">Lone star tick</name>
    <dbReference type="NCBI Taxonomy" id="6943"/>
    <lineage>
        <taxon>Eukaryota</taxon>
        <taxon>Metazoa</taxon>
        <taxon>Ecdysozoa</taxon>
        <taxon>Arthropoda</taxon>
        <taxon>Chelicerata</taxon>
        <taxon>Arachnida</taxon>
        <taxon>Acari</taxon>
        <taxon>Parasitiformes</taxon>
        <taxon>Ixodida</taxon>
        <taxon>Ixodoidea</taxon>
        <taxon>Ixodidae</taxon>
        <taxon>Amblyomminae</taxon>
        <taxon>Amblyomma</taxon>
    </lineage>
</organism>
<feature type="signal peptide" evidence="2">
    <location>
        <begin position="1"/>
        <end position="24"/>
    </location>
</feature>
<sequence>MTSKVNALLFLLVAFVAAFPCCSATDECNVGYWYPEYISEDLYFELAQMAIKENLKAGDYHEAVHKILDVRHQNADQGNYALKFNTIQSSCKKSEPYNRKKCSTTKNKRVSKG</sequence>
<evidence type="ECO:0000256" key="1">
    <source>
        <dbReference type="SAM" id="MobiDB-lite"/>
    </source>
</evidence>
<keyword evidence="4" id="KW-1185">Reference proteome</keyword>
<feature type="region of interest" description="Disordered" evidence="1">
    <location>
        <begin position="94"/>
        <end position="113"/>
    </location>
</feature>
<gene>
    <name evidence="3" type="ORF">V5799_026212</name>
</gene>
<comment type="caution">
    <text evidence="3">The sequence shown here is derived from an EMBL/GenBank/DDBJ whole genome shotgun (WGS) entry which is preliminary data.</text>
</comment>
<evidence type="ECO:0008006" key="5">
    <source>
        <dbReference type="Google" id="ProtNLM"/>
    </source>
</evidence>
<evidence type="ECO:0000256" key="2">
    <source>
        <dbReference type="SAM" id="SignalP"/>
    </source>
</evidence>
<evidence type="ECO:0000313" key="3">
    <source>
        <dbReference type="EMBL" id="KAK8762521.1"/>
    </source>
</evidence>
<dbReference type="Gene3D" id="3.10.450.10">
    <property type="match status" value="1"/>
</dbReference>
<protein>
    <recommendedName>
        <fullName evidence="5">Secreted protein</fullName>
    </recommendedName>
</protein>
<evidence type="ECO:0000313" key="4">
    <source>
        <dbReference type="Proteomes" id="UP001321473"/>
    </source>
</evidence>